<comment type="caution">
    <text evidence="7">The sequence shown here is derived from an EMBL/GenBank/DDBJ whole genome shotgun (WGS) entry which is preliminary data.</text>
</comment>
<evidence type="ECO:0000256" key="2">
    <source>
        <dbReference type="ARBA" id="ARBA00007749"/>
    </source>
</evidence>
<accession>A0A1X4XU63</accession>
<dbReference type="STRING" id="1562698.DESAMIL20_2032"/>
<dbReference type="EMBL" id="MDSU01000020">
    <property type="protein sequence ID" value="OSS41094.1"/>
    <property type="molecule type" value="Genomic_DNA"/>
</dbReference>
<evidence type="ECO:0000256" key="3">
    <source>
        <dbReference type="ARBA" id="ARBA00022723"/>
    </source>
</evidence>
<dbReference type="InterPro" id="IPR051013">
    <property type="entry name" value="MBL_superfamily_lactonases"/>
</dbReference>
<comment type="similarity">
    <text evidence="2">Belongs to the metallo-beta-lactamase superfamily.</text>
</comment>
<evidence type="ECO:0000313" key="7">
    <source>
        <dbReference type="EMBL" id="OSS41094.1"/>
    </source>
</evidence>
<evidence type="ECO:0000313" key="8">
    <source>
        <dbReference type="Proteomes" id="UP000194141"/>
    </source>
</evidence>
<organism evidence="7 8">
    <name type="scientific">Desulfurella amilsii</name>
    <dbReference type="NCBI Taxonomy" id="1562698"/>
    <lineage>
        <taxon>Bacteria</taxon>
        <taxon>Pseudomonadati</taxon>
        <taxon>Campylobacterota</taxon>
        <taxon>Desulfurellia</taxon>
        <taxon>Desulfurellales</taxon>
        <taxon>Desulfurellaceae</taxon>
        <taxon>Desulfurella</taxon>
    </lineage>
</organism>
<name>A0A1X4XU63_9BACT</name>
<evidence type="ECO:0000256" key="5">
    <source>
        <dbReference type="ARBA" id="ARBA00022833"/>
    </source>
</evidence>
<dbReference type="GO" id="GO:0016787">
    <property type="term" value="F:hydrolase activity"/>
    <property type="evidence" value="ECO:0007669"/>
    <property type="project" value="UniProtKB-KW"/>
</dbReference>
<dbReference type="PANTHER" id="PTHR42978:SF2">
    <property type="entry name" value="102 KBASES UNSTABLE REGION: FROM 1 TO 119443"/>
    <property type="match status" value="1"/>
</dbReference>
<dbReference type="InterPro" id="IPR036866">
    <property type="entry name" value="RibonucZ/Hydroxyglut_hydro"/>
</dbReference>
<evidence type="ECO:0000256" key="4">
    <source>
        <dbReference type="ARBA" id="ARBA00022801"/>
    </source>
</evidence>
<gene>
    <name evidence="7" type="ORF">DESAMIL20_2032</name>
</gene>
<dbReference type="PANTHER" id="PTHR42978">
    <property type="entry name" value="QUORUM-QUENCHING LACTONASE YTNP-RELATED-RELATED"/>
    <property type="match status" value="1"/>
</dbReference>
<keyword evidence="8" id="KW-1185">Reference proteome</keyword>
<dbReference type="InterPro" id="IPR001279">
    <property type="entry name" value="Metallo-B-lactamas"/>
</dbReference>
<dbReference type="CDD" id="cd07729">
    <property type="entry name" value="AHL_lactonase_MBL-fold"/>
    <property type="match status" value="1"/>
</dbReference>
<keyword evidence="3" id="KW-0479">Metal-binding</keyword>
<proteinExistence type="inferred from homology"/>
<keyword evidence="4 7" id="KW-0378">Hydrolase</keyword>
<dbReference type="OrthoDB" id="9773738at2"/>
<protein>
    <submittedName>
        <fullName evidence="7">N-acyl homoserine lactone hydrolase</fullName>
    </submittedName>
</protein>
<dbReference type="RefSeq" id="WP_086034757.1">
    <property type="nucleotide sequence ID" value="NZ_MDSU01000020.1"/>
</dbReference>
<dbReference type="Gene3D" id="3.60.15.10">
    <property type="entry name" value="Ribonuclease Z/Hydroxyacylglutathione hydrolase-like"/>
    <property type="match status" value="1"/>
</dbReference>
<evidence type="ECO:0000256" key="1">
    <source>
        <dbReference type="ARBA" id="ARBA00001947"/>
    </source>
</evidence>
<dbReference type="SMART" id="SM00849">
    <property type="entry name" value="Lactamase_B"/>
    <property type="match status" value="1"/>
</dbReference>
<feature type="domain" description="Metallo-beta-lactamase" evidence="6">
    <location>
        <begin position="33"/>
        <end position="230"/>
    </location>
</feature>
<dbReference type="Proteomes" id="UP000194141">
    <property type="component" value="Unassembled WGS sequence"/>
</dbReference>
<dbReference type="SUPFAM" id="SSF56281">
    <property type="entry name" value="Metallo-hydrolase/oxidoreductase"/>
    <property type="match status" value="1"/>
</dbReference>
<evidence type="ECO:0000259" key="6">
    <source>
        <dbReference type="SMART" id="SM00849"/>
    </source>
</evidence>
<dbReference type="GO" id="GO:0046872">
    <property type="term" value="F:metal ion binding"/>
    <property type="evidence" value="ECO:0007669"/>
    <property type="project" value="UniProtKB-KW"/>
</dbReference>
<dbReference type="AlphaFoldDB" id="A0A1X4XU63"/>
<comment type="cofactor">
    <cofactor evidence="1">
        <name>Zn(2+)</name>
        <dbReference type="ChEBI" id="CHEBI:29105"/>
    </cofactor>
</comment>
<reference evidence="7 8" key="1">
    <citation type="journal article" date="2017" name="Front. Microbiol.">
        <title>Genome Sequence of Desulfurella amilsii Strain TR1 and Comparative Genomics of Desulfurellaceae Family.</title>
        <authorList>
            <person name="Florentino A.P."/>
            <person name="Stams A.J."/>
            <person name="Sanchez-Andrea I."/>
        </authorList>
    </citation>
    <scope>NUCLEOTIDE SEQUENCE [LARGE SCALE GENOMIC DNA]</scope>
    <source>
        <strain evidence="7 8">TR1</strain>
    </source>
</reference>
<sequence>MYPKLYVLSSGVQTIKKQKLLSSADKNEDIDIPVPYFLIDLENEKVLIDTGISFDSKSSIAKTRGKTENPIEALSKLGIDKNSIGYIIQTHLHFDHAANTKLFPQAKVIVQLEELKAAYFYDSNLERGYVDKDIKNPSIQWEPIVGMKSLFDNKILILPTPGHTPGHQSVVVKLNNYGPVIIAGDVAPLKENIENNTAPGVASNTKDAYYSILSLKEFANFLNAKIWYGHDPKFFEEIKLAPGCYD</sequence>
<keyword evidence="5" id="KW-0862">Zinc</keyword>
<dbReference type="Pfam" id="PF00753">
    <property type="entry name" value="Lactamase_B"/>
    <property type="match status" value="1"/>
</dbReference>